<proteinExistence type="inferred from homology"/>
<dbReference type="SUPFAM" id="SSF75217">
    <property type="entry name" value="alpha/beta knot"/>
    <property type="match status" value="1"/>
</dbReference>
<evidence type="ECO:0000256" key="1">
    <source>
        <dbReference type="ARBA" id="ARBA00007228"/>
    </source>
</evidence>
<keyword evidence="3 6" id="KW-0808">Transferase</keyword>
<evidence type="ECO:0000256" key="4">
    <source>
        <dbReference type="ARBA" id="ARBA00022691"/>
    </source>
</evidence>
<protein>
    <submittedName>
        <fullName evidence="6">RNA methyltransferase</fullName>
    </submittedName>
</protein>
<organism evidence="6 7">
    <name type="scientific">Methylocystis rosea</name>
    <dbReference type="NCBI Taxonomy" id="173366"/>
    <lineage>
        <taxon>Bacteria</taxon>
        <taxon>Pseudomonadati</taxon>
        <taxon>Pseudomonadota</taxon>
        <taxon>Alphaproteobacteria</taxon>
        <taxon>Hyphomicrobiales</taxon>
        <taxon>Methylocystaceae</taxon>
        <taxon>Methylocystis</taxon>
    </lineage>
</organism>
<feature type="domain" description="tRNA/rRNA methyltransferase SpoU type" evidence="5">
    <location>
        <begin position="18"/>
        <end position="171"/>
    </location>
</feature>
<dbReference type="AlphaFoldDB" id="A0A3G8M4X8"/>
<name>A0A3G8M4X8_9HYPH</name>
<dbReference type="Gene3D" id="1.10.8.590">
    <property type="match status" value="1"/>
</dbReference>
<dbReference type="Pfam" id="PF00588">
    <property type="entry name" value="SpoU_methylase"/>
    <property type="match status" value="1"/>
</dbReference>
<dbReference type="InterPro" id="IPR029026">
    <property type="entry name" value="tRNA_m1G_MTases_N"/>
</dbReference>
<evidence type="ECO:0000256" key="3">
    <source>
        <dbReference type="ARBA" id="ARBA00022679"/>
    </source>
</evidence>
<evidence type="ECO:0000313" key="7">
    <source>
        <dbReference type="Proteomes" id="UP000273982"/>
    </source>
</evidence>
<dbReference type="InterPro" id="IPR004384">
    <property type="entry name" value="RNA_MeTrfase_TrmJ/LasT"/>
</dbReference>
<dbReference type="GO" id="GO:0008173">
    <property type="term" value="F:RNA methyltransferase activity"/>
    <property type="evidence" value="ECO:0007669"/>
    <property type="project" value="InterPro"/>
</dbReference>
<dbReference type="Proteomes" id="UP000273982">
    <property type="component" value="Chromosome"/>
</dbReference>
<dbReference type="GO" id="GO:0003723">
    <property type="term" value="F:RNA binding"/>
    <property type="evidence" value="ECO:0007669"/>
    <property type="project" value="InterPro"/>
</dbReference>
<dbReference type="PANTHER" id="PTHR42786:SF7">
    <property type="entry name" value="TRNA_RRNA METHYLTRANSFERASE SPOU TYPE DOMAIN-CONTAINING PROTEIN"/>
    <property type="match status" value="1"/>
</dbReference>
<dbReference type="RefSeq" id="WP_124737920.1">
    <property type="nucleotide sequence ID" value="NZ_CP034086.1"/>
</dbReference>
<dbReference type="CDD" id="cd18093">
    <property type="entry name" value="SpoU-like_TrmJ"/>
    <property type="match status" value="1"/>
</dbReference>
<dbReference type="InterPro" id="IPR029028">
    <property type="entry name" value="Alpha/beta_knot_MTases"/>
</dbReference>
<keyword evidence="2 6" id="KW-0489">Methyltransferase</keyword>
<evidence type="ECO:0000259" key="5">
    <source>
        <dbReference type="Pfam" id="PF00588"/>
    </source>
</evidence>
<gene>
    <name evidence="6" type="ORF">EHO51_04720</name>
</gene>
<dbReference type="GO" id="GO:0005829">
    <property type="term" value="C:cytosol"/>
    <property type="evidence" value="ECO:0007669"/>
    <property type="project" value="TreeGrafter"/>
</dbReference>
<keyword evidence="4" id="KW-0949">S-adenosyl-L-methionine</keyword>
<dbReference type="EMBL" id="CP034086">
    <property type="protein sequence ID" value="AZG76090.1"/>
    <property type="molecule type" value="Genomic_DNA"/>
</dbReference>
<dbReference type="PANTHER" id="PTHR42786">
    <property type="entry name" value="TRNA/RRNA METHYLTRANSFERASE"/>
    <property type="match status" value="1"/>
</dbReference>
<dbReference type="Gene3D" id="3.40.1280.10">
    <property type="match status" value="1"/>
</dbReference>
<comment type="similarity">
    <text evidence="1">Belongs to the class IV-like SAM-binding methyltransferase superfamily. RNA methyltransferase TrmH family.</text>
</comment>
<dbReference type="KEGG" id="mros:EHO51_04720"/>
<dbReference type="PIRSF" id="PIRSF004808">
    <property type="entry name" value="LasT"/>
    <property type="match status" value="1"/>
</dbReference>
<dbReference type="GO" id="GO:0002128">
    <property type="term" value="P:tRNA nucleoside ribose methylation"/>
    <property type="evidence" value="ECO:0007669"/>
    <property type="project" value="TreeGrafter"/>
</dbReference>
<sequence length="276" mass="30242">MVGAGTDRSKTALSGGPAIVLVRPQLAVNIGMCARAMANFGLSDLRLVSPREGWPRTGAYRKGAYAAAAGAVHLLESAKLYESVRDAIEDLSFVYAATARGRGQMKPVLTPAQAMPSMAAHMTAGEKHGVLFGPERTGLDNDDVALADAILTFPVNPAYASLNLAQAVLLTGYEWFRAAHGDAIPFEIEERSPPATREMTLAFFDFLEGELDKRGFFRPLTKKPVMSRNLRNMFHRMGLTQQDVRTLWGMVVRLVEGPRREPKKPWRRKEAEGADS</sequence>
<dbReference type="InterPro" id="IPR001537">
    <property type="entry name" value="SpoU_MeTrfase"/>
</dbReference>
<evidence type="ECO:0000256" key="2">
    <source>
        <dbReference type="ARBA" id="ARBA00022603"/>
    </source>
</evidence>
<reference evidence="6 7" key="1">
    <citation type="submission" date="2018-11" db="EMBL/GenBank/DDBJ databases">
        <title>Genome squencing of methanotrophic bacteria isolated from alkaline groundwater in Korea.</title>
        <authorList>
            <person name="Nguyen L.N."/>
        </authorList>
    </citation>
    <scope>NUCLEOTIDE SEQUENCE [LARGE SCALE GENOMIC DNA]</scope>
    <source>
        <strain evidence="6 7">GW6</strain>
    </source>
</reference>
<evidence type="ECO:0000313" key="6">
    <source>
        <dbReference type="EMBL" id="AZG76090.1"/>
    </source>
</evidence>
<accession>A0A3G8M4X8</accession>